<protein>
    <recommendedName>
        <fullName evidence="6">F-BAR domain-containing protein</fullName>
    </recommendedName>
</protein>
<dbReference type="Gene3D" id="1.20.1270.60">
    <property type="entry name" value="Arfaptin homology (AH) domain/BAR domain"/>
    <property type="match status" value="1"/>
</dbReference>
<evidence type="ECO:0000313" key="8">
    <source>
        <dbReference type="Proteomes" id="UP001162131"/>
    </source>
</evidence>
<evidence type="ECO:0000256" key="1">
    <source>
        <dbReference type="ARBA" id="ARBA00004245"/>
    </source>
</evidence>
<reference evidence="7" key="1">
    <citation type="submission" date="2021-09" db="EMBL/GenBank/DDBJ databases">
        <authorList>
            <consortium name="AG Swart"/>
            <person name="Singh M."/>
            <person name="Singh A."/>
            <person name="Seah K."/>
            <person name="Emmerich C."/>
        </authorList>
    </citation>
    <scope>NUCLEOTIDE SEQUENCE</scope>
    <source>
        <strain evidence="7">ATCC30299</strain>
    </source>
</reference>
<dbReference type="SUPFAM" id="SSF103657">
    <property type="entry name" value="BAR/IMD domain-like"/>
    <property type="match status" value="1"/>
</dbReference>
<evidence type="ECO:0000313" key="7">
    <source>
        <dbReference type="EMBL" id="CAG9319027.1"/>
    </source>
</evidence>
<dbReference type="GO" id="GO:0005886">
    <property type="term" value="C:plasma membrane"/>
    <property type="evidence" value="ECO:0007669"/>
    <property type="project" value="TreeGrafter"/>
</dbReference>
<name>A0AAU9IW16_9CILI</name>
<comment type="caution">
    <text evidence="7">The sequence shown here is derived from an EMBL/GenBank/DDBJ whole genome shotgun (WGS) entry which is preliminary data.</text>
</comment>
<evidence type="ECO:0000256" key="4">
    <source>
        <dbReference type="ARBA" id="ARBA00023212"/>
    </source>
</evidence>
<dbReference type="PROSITE" id="PS51741">
    <property type="entry name" value="F_BAR"/>
    <property type="match status" value="1"/>
</dbReference>
<dbReference type="InterPro" id="IPR027267">
    <property type="entry name" value="AH/BAR_dom_sf"/>
</dbReference>
<dbReference type="GO" id="GO:0005737">
    <property type="term" value="C:cytoplasm"/>
    <property type="evidence" value="ECO:0007669"/>
    <property type="project" value="TreeGrafter"/>
</dbReference>
<dbReference type="PANTHER" id="PTHR23065:SF7">
    <property type="entry name" value="NOSTRIN, ISOFORM H"/>
    <property type="match status" value="1"/>
</dbReference>
<gene>
    <name evidence="7" type="ORF">BSTOLATCC_MIC22378</name>
</gene>
<evidence type="ECO:0000256" key="5">
    <source>
        <dbReference type="PROSITE-ProRule" id="PRU01077"/>
    </source>
</evidence>
<evidence type="ECO:0000256" key="2">
    <source>
        <dbReference type="ARBA" id="ARBA00022490"/>
    </source>
</evidence>
<evidence type="ECO:0000259" key="6">
    <source>
        <dbReference type="PROSITE" id="PS51741"/>
    </source>
</evidence>
<accession>A0AAU9IW16</accession>
<keyword evidence="8" id="KW-1185">Reference proteome</keyword>
<keyword evidence="4" id="KW-0206">Cytoskeleton</keyword>
<dbReference type="InterPro" id="IPR022096">
    <property type="entry name" value="SBF1/SBF2"/>
</dbReference>
<dbReference type="InterPro" id="IPR031160">
    <property type="entry name" value="F_BAR_dom"/>
</dbReference>
<keyword evidence="3" id="KW-0597">Phosphoprotein</keyword>
<keyword evidence="2" id="KW-0963">Cytoplasm</keyword>
<evidence type="ECO:0000256" key="3">
    <source>
        <dbReference type="ARBA" id="ARBA00022553"/>
    </source>
</evidence>
<sequence length="597" mass="68716">MSFSESLHDKFDIVHKHALEGRKGGEEFIQLLRERVLLEEAYSKGLDRLGTHPFRVATKGTLSHAIEAMKGDCLNRASQSKSYIDNVTSDLIDPLKDLLNTQRLSIKKMSTEGKRLEKEKLLMQDKIEKSHSKYIKACAECEQLTVQLDQPSSITRSGKLIQKLYTAKQELDSSLIQHVESIDSFNEFYPKYCDTMAMVLEVYQNQEEQRLESMKDALRKLVVYEASYIRNIQYDIDSLAKAMESINPIVDLKEFIDDNVSENPKAFKYVFQPYESNHPSFKGGDSRMFSIKNPFIELSAETKELYKQEIEEIISKSWAGDANKSDLQRFGDIIKYPVCRETFCNSISQRKTPNTTSLSEPGFIQMGELMLLTLNECKNYDDIKSVRSIIYLSQSFHKDTEGPAYQWEYLQTLIKSHSVWSSMEFWERIIQSSIDEDIKNYEDYGIVDGGENEEETGERLKNIVFCQLGAFGHIMVGFEVDTMYAAELVSKYACRYQLPSRDIDTLMATIDKDYKRQDDAFEEPAHEVLRGVPDWLQELEMPVSMKRTNNLILSEGSKKPTVETQLTEQVSQDNKEIEVIGKSSAENEIVEKIEEKE</sequence>
<dbReference type="Pfam" id="PF12335">
    <property type="entry name" value="SBF2"/>
    <property type="match status" value="1"/>
</dbReference>
<feature type="domain" description="F-BAR" evidence="6">
    <location>
        <begin position="1"/>
        <end position="251"/>
    </location>
</feature>
<keyword evidence="5" id="KW-0175">Coiled coil</keyword>
<dbReference type="Proteomes" id="UP001162131">
    <property type="component" value="Unassembled WGS sequence"/>
</dbReference>
<dbReference type="AlphaFoldDB" id="A0AAU9IW16"/>
<comment type="subcellular location">
    <subcellularLocation>
        <location evidence="1">Cytoplasm</location>
        <location evidence="1">Cytoskeleton</location>
    </subcellularLocation>
</comment>
<proteinExistence type="predicted"/>
<organism evidence="7 8">
    <name type="scientific">Blepharisma stoltei</name>
    <dbReference type="NCBI Taxonomy" id="1481888"/>
    <lineage>
        <taxon>Eukaryota</taxon>
        <taxon>Sar</taxon>
        <taxon>Alveolata</taxon>
        <taxon>Ciliophora</taxon>
        <taxon>Postciliodesmatophora</taxon>
        <taxon>Heterotrichea</taxon>
        <taxon>Heterotrichida</taxon>
        <taxon>Blepharismidae</taxon>
        <taxon>Blepharisma</taxon>
    </lineage>
</organism>
<dbReference type="EMBL" id="CAJZBQ010000021">
    <property type="protein sequence ID" value="CAG9319027.1"/>
    <property type="molecule type" value="Genomic_DNA"/>
</dbReference>
<dbReference type="PANTHER" id="PTHR23065">
    <property type="entry name" value="PROLINE-SERINE-THREONINE PHOSPHATASE INTERACTING PROTEIN 1"/>
    <property type="match status" value="1"/>
</dbReference>
<dbReference type="GO" id="GO:0043226">
    <property type="term" value="C:organelle"/>
    <property type="evidence" value="ECO:0007669"/>
    <property type="project" value="UniProtKB-ARBA"/>
</dbReference>